<dbReference type="PANTHER" id="PTHR13500:SF0">
    <property type="entry name" value="NUCLEOLAR PRE-RIBOSOMAL-ASSOCIATED PROTEIN 1"/>
    <property type="match status" value="1"/>
</dbReference>
<dbReference type="InterPro" id="IPR039844">
    <property type="entry name" value="URB1"/>
</dbReference>
<dbReference type="KEGG" id="dci:103517954"/>
<dbReference type="Pfam" id="PF16201">
    <property type="entry name" value="NopRA1"/>
    <property type="match status" value="1"/>
</dbReference>
<dbReference type="STRING" id="121845.A0A1S3DHQ8"/>
<dbReference type="PANTHER" id="PTHR13500">
    <property type="entry name" value="NUCLEOLAR PRERIBOSOMAL-ASSOCIATED PROTEIN 1"/>
    <property type="match status" value="1"/>
</dbReference>
<dbReference type="GO" id="GO:0005730">
    <property type="term" value="C:nucleolus"/>
    <property type="evidence" value="ECO:0007669"/>
    <property type="project" value="TreeGrafter"/>
</dbReference>
<dbReference type="RefSeq" id="XP_008481225.1">
    <property type="nucleotide sequence ID" value="XM_008483003.2"/>
</dbReference>
<feature type="domain" description="URB1 C-terminal" evidence="1">
    <location>
        <begin position="2"/>
        <end position="101"/>
    </location>
</feature>
<name>A0A1S3DHQ8_DIACI</name>
<dbReference type="InterPro" id="IPR032436">
    <property type="entry name" value="URB1_C"/>
</dbReference>
<protein>
    <submittedName>
        <fullName evidence="3">Uncharacterized protein LOC103517954</fullName>
    </submittedName>
</protein>
<gene>
    <name evidence="3" type="primary">LOC103517954</name>
</gene>
<dbReference type="Proteomes" id="UP000079169">
    <property type="component" value="Unplaced"/>
</dbReference>
<dbReference type="GO" id="GO:0000466">
    <property type="term" value="P:maturation of 5.8S rRNA from tricistronic rRNA transcript (SSU-rRNA, 5.8S rRNA, LSU-rRNA)"/>
    <property type="evidence" value="ECO:0007669"/>
    <property type="project" value="TreeGrafter"/>
</dbReference>
<evidence type="ECO:0000313" key="2">
    <source>
        <dbReference type="Proteomes" id="UP000079169"/>
    </source>
</evidence>
<accession>A0A1S3DHQ8</accession>
<dbReference type="GO" id="GO:0000463">
    <property type="term" value="P:maturation of LSU-rRNA from tricistronic rRNA transcript (SSU-rRNA, 5.8S rRNA, LSU-rRNA)"/>
    <property type="evidence" value="ECO:0007669"/>
    <property type="project" value="TreeGrafter"/>
</dbReference>
<proteinExistence type="predicted"/>
<dbReference type="PaxDb" id="121845-A0A1S3DHQ8"/>
<evidence type="ECO:0000259" key="1">
    <source>
        <dbReference type="Pfam" id="PF16201"/>
    </source>
</evidence>
<dbReference type="AlphaFoldDB" id="A0A1S3DHQ8"/>
<reference evidence="3" key="1">
    <citation type="submission" date="2025-08" db="UniProtKB">
        <authorList>
            <consortium name="RefSeq"/>
        </authorList>
    </citation>
    <scope>IDENTIFICATION</scope>
</reference>
<sequence>MYFIAKPALDLTKVPEFLVLFHSENEYNREWILTIIRDGLNTLQDWTLCDRTVIFKILFTYYTSSLCSRNTQSLICDIINKCLHIDKGRYYLINGQGLLSWLKDVNYPMSILETLSKHQKSDPNGFLQTLLLHRLLHSKSKEETQQILTCILEFIKGNSAEHVSILLSWLNTILTFVDKQFGYDVAVKLTKVHHTTY</sequence>
<keyword evidence="2" id="KW-1185">Reference proteome</keyword>
<evidence type="ECO:0000313" key="3">
    <source>
        <dbReference type="RefSeq" id="XP_008481225.1"/>
    </source>
</evidence>
<dbReference type="GeneID" id="103517954"/>
<organism evidence="2 3">
    <name type="scientific">Diaphorina citri</name>
    <name type="common">Asian citrus psyllid</name>
    <dbReference type="NCBI Taxonomy" id="121845"/>
    <lineage>
        <taxon>Eukaryota</taxon>
        <taxon>Metazoa</taxon>
        <taxon>Ecdysozoa</taxon>
        <taxon>Arthropoda</taxon>
        <taxon>Hexapoda</taxon>
        <taxon>Insecta</taxon>
        <taxon>Pterygota</taxon>
        <taxon>Neoptera</taxon>
        <taxon>Paraneoptera</taxon>
        <taxon>Hemiptera</taxon>
        <taxon>Sternorrhyncha</taxon>
        <taxon>Psylloidea</taxon>
        <taxon>Psyllidae</taxon>
        <taxon>Diaphorininae</taxon>
        <taxon>Diaphorina</taxon>
    </lineage>
</organism>